<dbReference type="Proteomes" id="UP000695022">
    <property type="component" value="Unplaced"/>
</dbReference>
<evidence type="ECO:0000313" key="3">
    <source>
        <dbReference type="Proteomes" id="UP000695022"/>
    </source>
</evidence>
<dbReference type="GeneID" id="106810958"/>
<evidence type="ECO:0000313" key="4">
    <source>
        <dbReference type="RefSeq" id="XP_014669940.1"/>
    </source>
</evidence>
<keyword evidence="3" id="KW-1185">Reference proteome</keyword>
<dbReference type="PANTHER" id="PTHR12307:SF53">
    <property type="entry name" value="PROTEIN PHOSPHATASE 1 REGULATORY SUBUNIT"/>
    <property type="match status" value="1"/>
</dbReference>
<organism evidence="3 4">
    <name type="scientific">Priapulus caudatus</name>
    <name type="common">Priapulid worm</name>
    <dbReference type="NCBI Taxonomy" id="37621"/>
    <lineage>
        <taxon>Eukaryota</taxon>
        <taxon>Metazoa</taxon>
        <taxon>Ecdysozoa</taxon>
        <taxon>Scalidophora</taxon>
        <taxon>Priapulida</taxon>
        <taxon>Priapulimorpha</taxon>
        <taxon>Priapulimorphida</taxon>
        <taxon>Priapulidae</taxon>
        <taxon>Priapulus</taxon>
    </lineage>
</organism>
<proteinExistence type="predicted"/>
<evidence type="ECO:0000259" key="2">
    <source>
        <dbReference type="PROSITE" id="PS51159"/>
    </source>
</evidence>
<reference evidence="4" key="1">
    <citation type="submission" date="2025-08" db="UniProtKB">
        <authorList>
            <consortium name="RefSeq"/>
        </authorList>
    </citation>
    <scope>IDENTIFICATION</scope>
</reference>
<feature type="compositionally biased region" description="Low complexity" evidence="1">
    <location>
        <begin position="114"/>
        <end position="126"/>
    </location>
</feature>
<sequence length="401" mass="43400">MFTDDTTWLCLPSQLSQCQPCIGRQRRSQNGRHVNGAYREMADQEALVHGVDVTWQGGDKRPLCTLSNGTATGHDFVSVVEPAAMNSVAEQNHEGGDEGIGMCCHGEITTIITNGDDTGDNNNDAGRAGDDDCDADSGCSSSLLSPPPGPLFINVADDLMFSGKFPVSPNSPEQDEFCIDRGSLIRSSSLRTAKTPPGTPSRKKAVRFADAMGLDLESVRHILKGDGPPKIPGRVMDSYRSAADEPASGPLLNFDLLMPAKYLAASFSQPGASFGFLDRVQEKKVCLENCIVMERTASVTIRVANIAFHKAVLIKYTMDGWATSRESNATYITGSCDGPSDRFTFSLSAPPGFPVGSKIEFCIQYIANDQFYWDNNYGVNYQIECYASQVGKGLDPSLMHF</sequence>
<dbReference type="InterPro" id="IPR050782">
    <property type="entry name" value="PP1_regulatory_subunit_3"/>
</dbReference>
<dbReference type="Pfam" id="PF03370">
    <property type="entry name" value="CBM_21"/>
    <property type="match status" value="1"/>
</dbReference>
<gene>
    <name evidence="4" type="primary">LOC106810958</name>
</gene>
<dbReference type="RefSeq" id="XP_014669940.1">
    <property type="nucleotide sequence ID" value="XM_014814454.1"/>
</dbReference>
<evidence type="ECO:0000256" key="1">
    <source>
        <dbReference type="SAM" id="MobiDB-lite"/>
    </source>
</evidence>
<dbReference type="Gene3D" id="2.60.40.2440">
    <property type="entry name" value="Carbohydrate binding type-21 domain"/>
    <property type="match status" value="1"/>
</dbReference>
<dbReference type="InterPro" id="IPR005036">
    <property type="entry name" value="CBM21_dom"/>
</dbReference>
<name>A0ABM1ECL9_PRICU</name>
<feature type="region of interest" description="Disordered" evidence="1">
    <location>
        <begin position="114"/>
        <end position="142"/>
    </location>
</feature>
<protein>
    <submittedName>
        <fullName evidence="4">Protein phosphatase 1 regulatory subunit 3B-like</fullName>
    </submittedName>
</protein>
<dbReference type="PANTHER" id="PTHR12307">
    <property type="entry name" value="PROTEIN PHOSPHATASE 1 REGULATORY SUBUNIT"/>
    <property type="match status" value="1"/>
</dbReference>
<dbReference type="PROSITE" id="PS51159">
    <property type="entry name" value="CBM21"/>
    <property type="match status" value="1"/>
</dbReference>
<accession>A0ABM1ECL9</accession>
<dbReference type="InterPro" id="IPR038175">
    <property type="entry name" value="CBM21_dom_sf"/>
</dbReference>
<feature type="domain" description="CBM21" evidence="2">
    <location>
        <begin position="277"/>
        <end position="384"/>
    </location>
</feature>